<dbReference type="Pfam" id="PF07714">
    <property type="entry name" value="PK_Tyr_Ser-Thr"/>
    <property type="match status" value="2"/>
</dbReference>
<dbReference type="InterPro" id="IPR011009">
    <property type="entry name" value="Kinase-like_dom_sf"/>
</dbReference>
<feature type="compositionally biased region" description="Low complexity" evidence="1">
    <location>
        <begin position="607"/>
        <end position="668"/>
    </location>
</feature>
<comment type="caution">
    <text evidence="4">The sequence shown here is derived from an EMBL/GenBank/DDBJ whole genome shotgun (WGS) entry which is preliminary data.</text>
</comment>
<dbReference type="OrthoDB" id="515019at2759"/>
<feature type="region of interest" description="Disordered" evidence="1">
    <location>
        <begin position="1154"/>
        <end position="1212"/>
    </location>
</feature>
<dbReference type="EMBL" id="BDRX01000001">
    <property type="protein sequence ID" value="GBF87404.1"/>
    <property type="molecule type" value="Genomic_DNA"/>
</dbReference>
<sequence length="1212" mass="123129">MGSPRGPPQTPQRLLLHLIVLLAACSRAHGGRGAAGARAAASIGCAAPLDAPPAAPPAASYVPRRRLLQQTGAPGAPQARRQEPAQPAGLEQPAPAAQAAPAPGQQARAVVAAGANASAEVAAALMEPSVSEITVNASRVALSTQLFPGYGPGRSKGPLLIDRNVTIAAAAGAAGPAGGPPLMDFGLLDGLLVLRAGAVLTLKDLQVTKIRYGPGAGADFARGEGPASVLAFQNVIWRVVVCLPANVSRNGTASFAAAAAAGGAPQGPNPEGKGTAPVHQESVCLAPGECYSDALHVVSARIPVAPRASDIGGTLHGAGQGADGVYTWDLRNLTRVCLHQVPQDCLDRSSPNACYEQAFQAFSDESCWQDRAAQEAAARHGRAAALGGGLGGGLGAALVAGGGAATFLARRGRRRRAAAATAAAAAADEERGHQTGGGEAGGAWRSGVEGAVRSSGPVPPGKLGSSWRLMSKFSAPWAGAADANSPQLDQVQLGVLIGAGSFGRVYKGRWQGRDVAVKVMLHNDLQLSERIQSEIRLMLSFRHTNIVEALHYVAWFKEDASSEGHGQGSSHSSRDPGGFEPCEGDTYAPSDQAGGSYLKDASWASSQPNAPAPAQQPQRQQPQRQQPQPRRLQGQQLPRGQQPEGQQLLQGQQLPQGQQQQQLQQQQQVEKRQEGQQAQSPEPRAERQRSGCSSPFGGASGSESTSSPSASGPGFAAAPRAPAAAAGVAPRAARRSSSASRGDPATNRLLIEMMGPGAAAAGGDASESAAGGDASESADGGRGWGGGWGGGGAAALSSVASAGDFAGSGSGGLALESAQGEAWPRDAPGAGTGGAGSIGDAGAERDRSGATAGARGSGRRARQGAGLGAGEAQTWLVLEWCSEGSLADAVRSGLLHSPGSTPACGSPTAAPRRASSDTLQTDSVVTGPANAEAAAAAASFASLDLPRALALLLDVARGMAYLHARNVVHADLKCQNVLLMLAPGRDDFGLRAKITDFGLSRALSLGQTHVTTHSMGTITHMPPEMFKTGRMSPAGDVYAFGVMVWEVITGRGAFHGLHYAEVIEQVAIRGARPPVPEAAPPELRALMEACWQADPTKRPGFDALVTCLELLMAACGVRPDGSGNGGAVLAGPGLGGASPRRGIGAACCKAGSGAEGGADAPVGDRAQRQDWLPPSPQQRRQQQPQQQARAAAAAAQPRPVLSQSRFIGGWDD</sequence>
<proteinExistence type="predicted"/>
<dbReference type="PROSITE" id="PS50011">
    <property type="entry name" value="PROTEIN_KINASE_DOM"/>
    <property type="match status" value="1"/>
</dbReference>
<feature type="region of interest" description="Disordered" evidence="1">
    <location>
        <begin position="900"/>
        <end position="920"/>
    </location>
</feature>
<reference evidence="4 5" key="1">
    <citation type="journal article" date="2018" name="Sci. Rep.">
        <title>Raphidocelis subcapitata (=Pseudokirchneriella subcapitata) provides an insight into genome evolution and environmental adaptations in the Sphaeropleales.</title>
        <authorList>
            <person name="Suzuki S."/>
            <person name="Yamaguchi H."/>
            <person name="Nakajima N."/>
            <person name="Kawachi M."/>
        </authorList>
    </citation>
    <scope>NUCLEOTIDE SEQUENCE [LARGE SCALE GENOMIC DNA]</scope>
    <source>
        <strain evidence="4 5">NIES-35</strain>
    </source>
</reference>
<dbReference type="Proteomes" id="UP000247498">
    <property type="component" value="Unassembled WGS sequence"/>
</dbReference>
<dbReference type="AlphaFoldDB" id="A0A2V0NJK7"/>
<dbReference type="InterPro" id="IPR051681">
    <property type="entry name" value="Ser/Thr_Kinases-Pseudokinases"/>
</dbReference>
<feature type="chain" id="PRO_5016129572" description="Protein kinase domain-containing protein" evidence="2">
    <location>
        <begin position="31"/>
        <end position="1212"/>
    </location>
</feature>
<dbReference type="PANTHER" id="PTHR44329">
    <property type="entry name" value="SERINE/THREONINE-PROTEIN KINASE TNNI3K-RELATED"/>
    <property type="match status" value="1"/>
</dbReference>
<feature type="signal peptide" evidence="2">
    <location>
        <begin position="1"/>
        <end position="30"/>
    </location>
</feature>
<dbReference type="PROSITE" id="PS00108">
    <property type="entry name" value="PROTEIN_KINASE_ST"/>
    <property type="match status" value="1"/>
</dbReference>
<dbReference type="Gene3D" id="3.30.200.20">
    <property type="entry name" value="Phosphorylase Kinase, domain 1"/>
    <property type="match status" value="1"/>
</dbReference>
<dbReference type="InParanoid" id="A0A2V0NJK7"/>
<feature type="domain" description="Protein kinase" evidence="3">
    <location>
        <begin position="800"/>
        <end position="1111"/>
    </location>
</feature>
<evidence type="ECO:0000256" key="2">
    <source>
        <dbReference type="SAM" id="SignalP"/>
    </source>
</evidence>
<dbReference type="InterPro" id="IPR008271">
    <property type="entry name" value="Ser/Thr_kinase_AS"/>
</dbReference>
<feature type="compositionally biased region" description="Low complexity" evidence="1">
    <location>
        <begin position="1177"/>
        <end position="1199"/>
    </location>
</feature>
<organism evidence="4 5">
    <name type="scientific">Raphidocelis subcapitata</name>
    <dbReference type="NCBI Taxonomy" id="307507"/>
    <lineage>
        <taxon>Eukaryota</taxon>
        <taxon>Viridiplantae</taxon>
        <taxon>Chlorophyta</taxon>
        <taxon>core chlorophytes</taxon>
        <taxon>Chlorophyceae</taxon>
        <taxon>CS clade</taxon>
        <taxon>Sphaeropleales</taxon>
        <taxon>Selenastraceae</taxon>
        <taxon>Raphidocelis</taxon>
    </lineage>
</organism>
<feature type="compositionally biased region" description="Low complexity" evidence="1">
    <location>
        <begin position="84"/>
        <end position="103"/>
    </location>
</feature>
<dbReference type="PROSITE" id="PS51257">
    <property type="entry name" value="PROKAR_LIPOPROTEIN"/>
    <property type="match status" value="1"/>
</dbReference>
<protein>
    <recommendedName>
        <fullName evidence="3">Protein kinase domain-containing protein</fullName>
    </recommendedName>
</protein>
<feature type="region of interest" description="Disordered" evidence="1">
    <location>
        <begin position="71"/>
        <end position="103"/>
    </location>
</feature>
<feature type="compositionally biased region" description="Low complexity" evidence="1">
    <location>
        <begin position="701"/>
        <end position="745"/>
    </location>
</feature>
<dbReference type="InterPro" id="IPR001245">
    <property type="entry name" value="Ser-Thr/Tyr_kinase_cat_dom"/>
</dbReference>
<evidence type="ECO:0000259" key="3">
    <source>
        <dbReference type="PROSITE" id="PS50011"/>
    </source>
</evidence>
<evidence type="ECO:0000313" key="4">
    <source>
        <dbReference type="EMBL" id="GBF87404.1"/>
    </source>
</evidence>
<dbReference type="Gene3D" id="1.10.510.10">
    <property type="entry name" value="Transferase(Phosphotransferase) domain 1"/>
    <property type="match status" value="1"/>
</dbReference>
<keyword evidence="2" id="KW-0732">Signal</keyword>
<accession>A0A2V0NJK7</accession>
<feature type="region of interest" description="Disordered" evidence="1">
    <location>
        <begin position="816"/>
        <end position="866"/>
    </location>
</feature>
<feature type="region of interest" description="Disordered" evidence="1">
    <location>
        <begin position="561"/>
        <end position="786"/>
    </location>
</feature>
<dbReference type="STRING" id="307507.A0A2V0NJK7"/>
<feature type="compositionally biased region" description="Low complexity" evidence="1">
    <location>
        <begin position="757"/>
        <end position="778"/>
    </location>
</feature>
<gene>
    <name evidence="4" type="ORF">Rsub_00115</name>
</gene>
<dbReference type="SUPFAM" id="SSF56112">
    <property type="entry name" value="Protein kinase-like (PK-like)"/>
    <property type="match status" value="1"/>
</dbReference>
<name>A0A2V0NJK7_9CHLO</name>
<keyword evidence="5" id="KW-1185">Reference proteome</keyword>
<feature type="compositionally biased region" description="Gly residues" evidence="1">
    <location>
        <begin position="830"/>
        <end position="839"/>
    </location>
</feature>
<dbReference type="GO" id="GO:0004674">
    <property type="term" value="F:protein serine/threonine kinase activity"/>
    <property type="evidence" value="ECO:0007669"/>
    <property type="project" value="TreeGrafter"/>
</dbReference>
<dbReference type="SMART" id="SM00220">
    <property type="entry name" value="S_TKc"/>
    <property type="match status" value="1"/>
</dbReference>
<dbReference type="GO" id="GO:0005524">
    <property type="term" value="F:ATP binding"/>
    <property type="evidence" value="ECO:0007669"/>
    <property type="project" value="InterPro"/>
</dbReference>
<evidence type="ECO:0000256" key="1">
    <source>
        <dbReference type="SAM" id="MobiDB-lite"/>
    </source>
</evidence>
<feature type="region of interest" description="Disordered" evidence="1">
    <location>
        <begin position="420"/>
        <end position="459"/>
    </location>
</feature>
<dbReference type="PANTHER" id="PTHR44329:SF214">
    <property type="entry name" value="PROTEIN KINASE DOMAIN-CONTAINING PROTEIN"/>
    <property type="match status" value="1"/>
</dbReference>
<dbReference type="InterPro" id="IPR000719">
    <property type="entry name" value="Prot_kinase_dom"/>
</dbReference>
<evidence type="ECO:0000313" key="5">
    <source>
        <dbReference type="Proteomes" id="UP000247498"/>
    </source>
</evidence>